<evidence type="ECO:0000313" key="2">
    <source>
        <dbReference type="EMBL" id="RRD02621.1"/>
    </source>
</evidence>
<reference evidence="2 3" key="1">
    <citation type="submission" date="2018-11" db="EMBL/GenBank/DDBJ databases">
        <title>Genomes From Bacteria Associated with the Canine Oral Cavity: a Test Case for Automated Genome-Based Taxonomic Assignment.</title>
        <authorList>
            <person name="Coil D.A."/>
            <person name="Jospin G."/>
            <person name="Darling A.E."/>
            <person name="Wallis C."/>
            <person name="Davis I.J."/>
            <person name="Harris S."/>
            <person name="Eisen J.A."/>
            <person name="Holcombe L.J."/>
            <person name="O'Flynn C."/>
        </authorList>
    </citation>
    <scope>NUCLEOTIDE SEQUENCE [LARGE SCALE GENOMIC DNA]</scope>
    <source>
        <strain evidence="2 3">OH887_COT-365</strain>
    </source>
</reference>
<name>A0A3P1SZJ3_9ACTN</name>
<evidence type="ECO:0000313" key="3">
    <source>
        <dbReference type="Proteomes" id="UP000280819"/>
    </source>
</evidence>
<feature type="domain" description="DUF4132" evidence="1">
    <location>
        <begin position="143"/>
        <end position="328"/>
    </location>
</feature>
<dbReference type="AlphaFoldDB" id="A0A3P1SZJ3"/>
<gene>
    <name evidence="2" type="ORF">EII34_15700</name>
</gene>
<dbReference type="EMBL" id="RQZG01000043">
    <property type="protein sequence ID" value="RRD02621.1"/>
    <property type="molecule type" value="Genomic_DNA"/>
</dbReference>
<evidence type="ECO:0000259" key="1">
    <source>
        <dbReference type="Pfam" id="PF13569"/>
    </source>
</evidence>
<dbReference type="InterPro" id="IPR025406">
    <property type="entry name" value="DUF4132"/>
</dbReference>
<dbReference type="RefSeq" id="WP_148092641.1">
    <property type="nucleotide sequence ID" value="NZ_RQZG01000043.1"/>
</dbReference>
<dbReference type="Proteomes" id="UP000280819">
    <property type="component" value="Unassembled WGS sequence"/>
</dbReference>
<feature type="non-terminal residue" evidence="2">
    <location>
        <position position="334"/>
    </location>
</feature>
<accession>A0A3P1SZJ3</accession>
<feature type="non-terminal residue" evidence="2">
    <location>
        <position position="1"/>
    </location>
</feature>
<dbReference type="OrthoDB" id="4554725at2"/>
<organism evidence="2 3">
    <name type="scientific">Arachnia propionica</name>
    <dbReference type="NCBI Taxonomy" id="1750"/>
    <lineage>
        <taxon>Bacteria</taxon>
        <taxon>Bacillati</taxon>
        <taxon>Actinomycetota</taxon>
        <taxon>Actinomycetes</taxon>
        <taxon>Propionibacteriales</taxon>
        <taxon>Propionibacteriaceae</taxon>
        <taxon>Arachnia</taxon>
    </lineage>
</organism>
<comment type="caution">
    <text evidence="2">The sequence shown here is derived from an EMBL/GenBank/DDBJ whole genome shotgun (WGS) entry which is preliminary data.</text>
</comment>
<protein>
    <submittedName>
        <fullName evidence="2">DUF4132 domain-containing protein</fullName>
    </submittedName>
</protein>
<sequence>SGAVAKQSWCLTGAGWLGDSRFVAELAPLIRQWPGQSQHQRAVKGLTALRNVATDAALQAISGIAAKVKFAALKKRAGEAMDEIAQQRGFTRDELEDRILPDGGLDERGTRVFSYGARRFQAFVTPDGKIAARLLDAQDRPTGKVLTSLLAPNKSDDPTQAKESKAAYAAMKKDLTAMVKVQTSRFEEAMIQDRRWDPADHARFIAPHPVLRRLLAGVIWGVRDGDGTLVATARIDEDATLIDASDDPITVPEGGSIGIVHRLDLTDEQASRWGEVLADYELTTPFKQLDRPVFTLPHGQGETPELPDIPEGKIPAAKLIGAFTKHGWQRGNAY</sequence>
<proteinExistence type="predicted"/>
<dbReference type="Pfam" id="PF13569">
    <property type="entry name" value="DUF4132"/>
    <property type="match status" value="1"/>
</dbReference>